<dbReference type="PANTHER" id="PTHR30592:SF1">
    <property type="entry name" value="SULFUR CARRIER PROTEIN FDHD"/>
    <property type="match status" value="1"/>
</dbReference>
<dbReference type="PIRSF" id="PIRSF015626">
    <property type="entry name" value="FdhD"/>
    <property type="match status" value="1"/>
</dbReference>
<dbReference type="GeneID" id="85230016"/>
<dbReference type="KEGG" id="mefw:F1737_07565"/>
<dbReference type="PANTHER" id="PTHR30592">
    <property type="entry name" value="FORMATE DEHYDROGENASE"/>
    <property type="match status" value="1"/>
</dbReference>
<dbReference type="Gene3D" id="3.10.20.10">
    <property type="match status" value="1"/>
</dbReference>
<name>A0AA97I4I9_9EURY</name>
<dbReference type="EMBL" id="CP043875">
    <property type="protein sequence ID" value="WOF16559.1"/>
    <property type="molecule type" value="Genomic_DNA"/>
</dbReference>
<keyword evidence="2" id="KW-0501">Molybdenum cofactor biosynthesis</keyword>
<dbReference type="GO" id="GO:0016783">
    <property type="term" value="F:sulfurtransferase activity"/>
    <property type="evidence" value="ECO:0007669"/>
    <property type="project" value="InterPro"/>
</dbReference>
<dbReference type="Gene3D" id="3.40.140.10">
    <property type="entry name" value="Cytidine Deaminase, domain 2"/>
    <property type="match status" value="1"/>
</dbReference>
<dbReference type="GO" id="GO:0006777">
    <property type="term" value="P:Mo-molybdopterin cofactor biosynthetic process"/>
    <property type="evidence" value="ECO:0007669"/>
    <property type="project" value="UniProtKB-KW"/>
</dbReference>
<evidence type="ECO:0000256" key="2">
    <source>
        <dbReference type="ARBA" id="ARBA00023150"/>
    </source>
</evidence>
<accession>A0AA97I4I9</accession>
<reference evidence="3 4" key="1">
    <citation type="submission" date="2019-09" db="EMBL/GenBank/DDBJ databases">
        <title>The complete genome of Methanoplanus sp. FWC-SCC4.</title>
        <authorList>
            <person name="Chen S.-C."/>
            <person name="Zhou Y.-Z."/>
            <person name="Lai M.-C."/>
        </authorList>
    </citation>
    <scope>NUCLEOTIDE SEQUENCE [LARGE SCALE GENOMIC DNA]</scope>
    <source>
        <strain evidence="3 4">FWC-SCC4</strain>
    </source>
</reference>
<dbReference type="RefSeq" id="WP_317135980.1">
    <property type="nucleotide sequence ID" value="NZ_CP043875.1"/>
</dbReference>
<organism evidence="3 4">
    <name type="scientific">Methanochimaera problematica</name>
    <dbReference type="NCBI Taxonomy" id="2609417"/>
    <lineage>
        <taxon>Archaea</taxon>
        <taxon>Methanobacteriati</taxon>
        <taxon>Methanobacteriota</taxon>
        <taxon>Stenosarchaea group</taxon>
        <taxon>Methanomicrobia</taxon>
        <taxon>Methanomicrobiales</taxon>
        <taxon>Methanomicrobiaceae</taxon>
        <taxon>Methanochimaera</taxon>
    </lineage>
</organism>
<evidence type="ECO:0000313" key="4">
    <source>
        <dbReference type="Proteomes" id="UP001301797"/>
    </source>
</evidence>
<keyword evidence="4" id="KW-1185">Reference proteome</keyword>
<keyword evidence="1" id="KW-0963">Cytoplasm</keyword>
<dbReference type="SUPFAM" id="SSF53927">
    <property type="entry name" value="Cytidine deaminase-like"/>
    <property type="match status" value="1"/>
</dbReference>
<protein>
    <submittedName>
        <fullName evidence="3">Formate dehydrogenase accessory sulfurtransferase FdhD</fullName>
    </submittedName>
</protein>
<sequence length="243" mass="26729">MVLKEVQAIQVNEDSANIISDYVVNEDTISIYINNDHITTQVATLMDLRELGAGFAISEGLCEHVDRVDSEGEKIYVYADISGEIKPKYCSSGGTSMSLETKCVTADITIDQEDIFRATKEIISDTWKKTGGVHCSVLFKDKEIISKMSDIGRHNTVDKVIGFAELNNIDRSKCYLGCTGRQPSGMVSKCANANIPVIISKSASTTEGIMTAQKTGLTLVCFARDRRFTIYANPERIRGIKLP</sequence>
<dbReference type="Proteomes" id="UP001301797">
    <property type="component" value="Chromosome"/>
</dbReference>
<evidence type="ECO:0000313" key="3">
    <source>
        <dbReference type="EMBL" id="WOF16559.1"/>
    </source>
</evidence>
<dbReference type="Pfam" id="PF02634">
    <property type="entry name" value="FdhD-NarQ"/>
    <property type="match status" value="1"/>
</dbReference>
<evidence type="ECO:0000256" key="1">
    <source>
        <dbReference type="ARBA" id="ARBA00022490"/>
    </source>
</evidence>
<proteinExistence type="predicted"/>
<dbReference type="AlphaFoldDB" id="A0AA97I4I9"/>
<dbReference type="InterPro" id="IPR016193">
    <property type="entry name" value="Cytidine_deaminase-like"/>
</dbReference>
<dbReference type="NCBIfam" id="TIGR00129">
    <property type="entry name" value="fdhD_narQ"/>
    <property type="match status" value="1"/>
</dbReference>
<gene>
    <name evidence="3" type="primary">fdhD</name>
    <name evidence="3" type="ORF">F1737_07565</name>
</gene>
<dbReference type="InterPro" id="IPR003786">
    <property type="entry name" value="FdhD"/>
</dbReference>